<dbReference type="Gene3D" id="3.40.50.1820">
    <property type="entry name" value="alpha/beta hydrolase"/>
    <property type="match status" value="1"/>
</dbReference>
<protein>
    <submittedName>
        <fullName evidence="6">Epoxide hydrolase</fullName>
    </submittedName>
</protein>
<feature type="domain" description="Epoxide hydrolase N-terminal" evidence="5">
    <location>
        <begin position="19"/>
        <end position="129"/>
    </location>
</feature>
<proteinExistence type="inferred from homology"/>
<feature type="active site" description="Proton acceptor" evidence="4">
    <location>
        <position position="375"/>
    </location>
</feature>
<dbReference type="InterPro" id="IPR000639">
    <property type="entry name" value="Epox_hydrolase-like"/>
</dbReference>
<keyword evidence="3 6" id="KW-0378">Hydrolase</keyword>
<reference evidence="6" key="1">
    <citation type="journal article" date="2014" name="Int. J. Syst. Evol. Microbiol.">
        <title>Complete genome sequence of Corynebacterium casei LMG S-19264T (=DSM 44701T), isolated from a smear-ripened cheese.</title>
        <authorList>
            <consortium name="US DOE Joint Genome Institute (JGI-PGF)"/>
            <person name="Walter F."/>
            <person name="Albersmeier A."/>
            <person name="Kalinowski J."/>
            <person name="Ruckert C."/>
        </authorList>
    </citation>
    <scope>NUCLEOTIDE SEQUENCE</scope>
    <source>
        <strain evidence="6">CGMCC 4.7308</strain>
    </source>
</reference>
<evidence type="ECO:0000313" key="7">
    <source>
        <dbReference type="Proteomes" id="UP000655208"/>
    </source>
</evidence>
<sequence length="398" mass="44580">MPGDDQPEARTAMTDAERVRPFHLRVPEADLDDLRGRLRRSRLPERETVTAPGGPGAWAQGPPLQYVTELVQHWAGDYDWRRVEDRLNLHGQAHTVIDGLDVHLLHVRSPRPDARPLVLTHGWPSSVLEPLAVVDLLTDPPSRDTPAFHVVAPSLPGFGWSGRPDRPGWTVERTADAWAVLMRRLGYRRFLAAGGDWGGRVTAALGSRHPDLVAGLHTFTPYVREPEGGSPTLTETERRWVADTRRFWREGGGYSLQQSTRPQTIGYALVDSPVGQLAWILDKLHLWTDHQGSVEDAVGRDEILDLVTLYWLTGTGASSARFYWENFPADRGAEPVQVPSAVTVFPADMERFPRSWVQERFRDLRYWNVADRGGHFPMAEVPAVFAAELQRSLGAMPA</sequence>
<comment type="caution">
    <text evidence="6">The sequence shown here is derived from an EMBL/GenBank/DDBJ whole genome shotgun (WGS) entry which is preliminary data.</text>
</comment>
<evidence type="ECO:0000256" key="1">
    <source>
        <dbReference type="ARBA" id="ARBA00010088"/>
    </source>
</evidence>
<evidence type="ECO:0000256" key="2">
    <source>
        <dbReference type="ARBA" id="ARBA00022797"/>
    </source>
</evidence>
<feature type="active site" description="Proton donor" evidence="4">
    <location>
        <position position="323"/>
    </location>
</feature>
<keyword evidence="7" id="KW-1185">Reference proteome</keyword>
<organism evidence="6 7">
    <name type="scientific">Nakamurella endophytica</name>
    <dbReference type="NCBI Taxonomy" id="1748367"/>
    <lineage>
        <taxon>Bacteria</taxon>
        <taxon>Bacillati</taxon>
        <taxon>Actinomycetota</taxon>
        <taxon>Actinomycetes</taxon>
        <taxon>Nakamurellales</taxon>
        <taxon>Nakamurellaceae</taxon>
        <taxon>Nakamurella</taxon>
    </lineage>
</organism>
<dbReference type="InterPro" id="IPR016292">
    <property type="entry name" value="Epoxide_hydrolase"/>
</dbReference>
<dbReference type="PANTHER" id="PTHR21661">
    <property type="entry name" value="EPOXIDE HYDROLASE 1-RELATED"/>
    <property type="match status" value="1"/>
</dbReference>
<dbReference type="PANTHER" id="PTHR21661:SF35">
    <property type="entry name" value="EPOXIDE HYDROLASE"/>
    <property type="match status" value="1"/>
</dbReference>
<dbReference type="Pfam" id="PF06441">
    <property type="entry name" value="EHN"/>
    <property type="match status" value="1"/>
</dbReference>
<dbReference type="EMBL" id="BMNA01000006">
    <property type="protein sequence ID" value="GGM08727.1"/>
    <property type="molecule type" value="Genomic_DNA"/>
</dbReference>
<keyword evidence="2" id="KW-0058">Aromatic hydrocarbons catabolism</keyword>
<evidence type="ECO:0000256" key="4">
    <source>
        <dbReference type="PIRSR" id="PIRSR001112-1"/>
    </source>
</evidence>
<name>A0A917T366_9ACTN</name>
<reference evidence="6" key="2">
    <citation type="submission" date="2020-09" db="EMBL/GenBank/DDBJ databases">
        <authorList>
            <person name="Sun Q."/>
            <person name="Zhou Y."/>
        </authorList>
    </citation>
    <scope>NUCLEOTIDE SEQUENCE</scope>
    <source>
        <strain evidence="6">CGMCC 4.7308</strain>
    </source>
</reference>
<dbReference type="InterPro" id="IPR010497">
    <property type="entry name" value="Epoxide_hydro_N"/>
</dbReference>
<dbReference type="GO" id="GO:0097176">
    <property type="term" value="P:epoxide metabolic process"/>
    <property type="evidence" value="ECO:0007669"/>
    <property type="project" value="TreeGrafter"/>
</dbReference>
<dbReference type="PIRSF" id="PIRSF001112">
    <property type="entry name" value="Epoxide_hydrolase"/>
    <property type="match status" value="1"/>
</dbReference>
<gene>
    <name evidence="6" type="ORF">GCM10011594_30790</name>
</gene>
<dbReference type="InterPro" id="IPR029058">
    <property type="entry name" value="AB_hydrolase_fold"/>
</dbReference>
<dbReference type="SUPFAM" id="SSF53474">
    <property type="entry name" value="alpha/beta-Hydrolases"/>
    <property type="match status" value="1"/>
</dbReference>
<evidence type="ECO:0000259" key="5">
    <source>
        <dbReference type="Pfam" id="PF06441"/>
    </source>
</evidence>
<dbReference type="Proteomes" id="UP000655208">
    <property type="component" value="Unassembled WGS sequence"/>
</dbReference>
<dbReference type="PRINTS" id="PR00412">
    <property type="entry name" value="EPOXHYDRLASE"/>
</dbReference>
<evidence type="ECO:0000313" key="6">
    <source>
        <dbReference type="EMBL" id="GGM08727.1"/>
    </source>
</evidence>
<feature type="active site" description="Nucleophile" evidence="4">
    <location>
        <position position="196"/>
    </location>
</feature>
<evidence type="ECO:0000256" key="3">
    <source>
        <dbReference type="ARBA" id="ARBA00022801"/>
    </source>
</evidence>
<dbReference type="GO" id="GO:0004301">
    <property type="term" value="F:epoxide hydrolase activity"/>
    <property type="evidence" value="ECO:0007669"/>
    <property type="project" value="TreeGrafter"/>
</dbReference>
<accession>A0A917T366</accession>
<dbReference type="AlphaFoldDB" id="A0A917T366"/>
<comment type="similarity">
    <text evidence="1">Belongs to the peptidase S33 family.</text>
</comment>